<sequence>MFYYLSFLRPPPTSCKPNGTISITPEVANDLRTELYEGAQDIYYQWINSSSGLTLGTAGQVSSGTRPAKLTTWRQSSAYKELTVPLPSGVKGGQAWSLVLTPSVVVDSSPSSQQGGTRPGYVIDLNDNDLGSRPFPVISMPIFFGLNPTKGDGNPKGGTSVKQEKIQRVYQLLPSGFREGVGDDPSPSKGSQMIITEQTSFDLDKKIWDSGIGLSSWLSRLMVGSGSTSGGGGDTIQKVKRLLMTEENLNIIELGAGTGIVAITLAALRTALVSNKDDSHQVQDVLYTTDLPPAMPLLERNITSNTHLFPTNPPKAAILDWDNEILPEDTVETLSGKLDIIIMADVTYNTDSFPSLIRAIHNLIQLPKSHLPNSIPTKPPIIILGYKERHSAERELWPQIKEIGAELVKLGEREGAGGPHIEIWACVPDEDSYRPHCEPRRWSQSN</sequence>
<organism evidence="1 2">
    <name type="scientific">Pluteus cervinus</name>
    <dbReference type="NCBI Taxonomy" id="181527"/>
    <lineage>
        <taxon>Eukaryota</taxon>
        <taxon>Fungi</taxon>
        <taxon>Dikarya</taxon>
        <taxon>Basidiomycota</taxon>
        <taxon>Agaricomycotina</taxon>
        <taxon>Agaricomycetes</taxon>
        <taxon>Agaricomycetidae</taxon>
        <taxon>Agaricales</taxon>
        <taxon>Pluteineae</taxon>
        <taxon>Pluteaceae</taxon>
        <taxon>Pluteus</taxon>
    </lineage>
</organism>
<name>A0ACD3AZF4_9AGAR</name>
<reference evidence="1 2" key="1">
    <citation type="journal article" date="2019" name="Nat. Ecol. Evol.">
        <title>Megaphylogeny resolves global patterns of mushroom evolution.</title>
        <authorList>
            <person name="Varga T."/>
            <person name="Krizsan K."/>
            <person name="Foldi C."/>
            <person name="Dima B."/>
            <person name="Sanchez-Garcia M."/>
            <person name="Sanchez-Ramirez S."/>
            <person name="Szollosi G.J."/>
            <person name="Szarkandi J.G."/>
            <person name="Papp V."/>
            <person name="Albert L."/>
            <person name="Andreopoulos W."/>
            <person name="Angelini C."/>
            <person name="Antonin V."/>
            <person name="Barry K.W."/>
            <person name="Bougher N.L."/>
            <person name="Buchanan P."/>
            <person name="Buyck B."/>
            <person name="Bense V."/>
            <person name="Catcheside P."/>
            <person name="Chovatia M."/>
            <person name="Cooper J."/>
            <person name="Damon W."/>
            <person name="Desjardin D."/>
            <person name="Finy P."/>
            <person name="Geml J."/>
            <person name="Haridas S."/>
            <person name="Hughes K."/>
            <person name="Justo A."/>
            <person name="Karasinski D."/>
            <person name="Kautmanova I."/>
            <person name="Kiss B."/>
            <person name="Kocsube S."/>
            <person name="Kotiranta H."/>
            <person name="LaButti K.M."/>
            <person name="Lechner B.E."/>
            <person name="Liimatainen K."/>
            <person name="Lipzen A."/>
            <person name="Lukacs Z."/>
            <person name="Mihaltcheva S."/>
            <person name="Morgado L.N."/>
            <person name="Niskanen T."/>
            <person name="Noordeloos M.E."/>
            <person name="Ohm R.A."/>
            <person name="Ortiz-Santana B."/>
            <person name="Ovrebo C."/>
            <person name="Racz N."/>
            <person name="Riley R."/>
            <person name="Savchenko A."/>
            <person name="Shiryaev A."/>
            <person name="Soop K."/>
            <person name="Spirin V."/>
            <person name="Szebenyi C."/>
            <person name="Tomsovsky M."/>
            <person name="Tulloss R.E."/>
            <person name="Uehling J."/>
            <person name="Grigoriev I.V."/>
            <person name="Vagvolgyi C."/>
            <person name="Papp T."/>
            <person name="Martin F.M."/>
            <person name="Miettinen O."/>
            <person name="Hibbett D.S."/>
            <person name="Nagy L.G."/>
        </authorList>
    </citation>
    <scope>NUCLEOTIDE SEQUENCE [LARGE SCALE GENOMIC DNA]</scope>
    <source>
        <strain evidence="1 2">NL-1719</strain>
    </source>
</reference>
<dbReference type="Proteomes" id="UP000308600">
    <property type="component" value="Unassembled WGS sequence"/>
</dbReference>
<keyword evidence="2" id="KW-1185">Reference proteome</keyword>
<gene>
    <name evidence="1" type="ORF">BDN72DRAFT_765157</name>
</gene>
<protein>
    <submittedName>
        <fullName evidence="1">Uncharacterized protein</fullName>
    </submittedName>
</protein>
<accession>A0ACD3AZF4</accession>
<evidence type="ECO:0000313" key="1">
    <source>
        <dbReference type="EMBL" id="TFK71378.1"/>
    </source>
</evidence>
<proteinExistence type="predicted"/>
<dbReference type="EMBL" id="ML208299">
    <property type="protein sequence ID" value="TFK71378.1"/>
    <property type="molecule type" value="Genomic_DNA"/>
</dbReference>
<evidence type="ECO:0000313" key="2">
    <source>
        <dbReference type="Proteomes" id="UP000308600"/>
    </source>
</evidence>